<keyword evidence="1" id="KW-0812">Transmembrane</keyword>
<dbReference type="Proteomes" id="UP000271339">
    <property type="component" value="Unassembled WGS sequence"/>
</dbReference>
<name>A0A3L9ZB83_9FLAO</name>
<evidence type="ECO:0000256" key="1">
    <source>
        <dbReference type="SAM" id="Phobius"/>
    </source>
</evidence>
<reference evidence="2 3" key="1">
    <citation type="submission" date="2018-10" db="EMBL/GenBank/DDBJ databases">
        <title>Genomic Encyclopedia of Archaeal and Bacterial Type Strains, Phase II (KMG-II): from individual species to whole genera.</title>
        <authorList>
            <person name="Goeker M."/>
        </authorList>
    </citation>
    <scope>NUCLEOTIDE SEQUENCE [LARGE SCALE GENOMIC DNA]</scope>
    <source>
        <strain evidence="2 3">DSM 23424</strain>
    </source>
</reference>
<keyword evidence="1" id="KW-0472">Membrane</keyword>
<organism evidence="2 3">
    <name type="scientific">Ulvibacter antarcticus</name>
    <dbReference type="NCBI Taxonomy" id="442714"/>
    <lineage>
        <taxon>Bacteria</taxon>
        <taxon>Pseudomonadati</taxon>
        <taxon>Bacteroidota</taxon>
        <taxon>Flavobacteriia</taxon>
        <taxon>Flavobacteriales</taxon>
        <taxon>Flavobacteriaceae</taxon>
        <taxon>Ulvibacter</taxon>
    </lineage>
</organism>
<dbReference type="EMBL" id="REFC01000001">
    <property type="protein sequence ID" value="RMA67708.1"/>
    <property type="molecule type" value="Genomic_DNA"/>
</dbReference>
<comment type="caution">
    <text evidence="2">The sequence shown here is derived from an EMBL/GenBank/DDBJ whole genome shotgun (WGS) entry which is preliminary data.</text>
</comment>
<evidence type="ECO:0000313" key="2">
    <source>
        <dbReference type="EMBL" id="RMA67708.1"/>
    </source>
</evidence>
<protein>
    <submittedName>
        <fullName evidence="2">Uncharacterized protein</fullName>
    </submittedName>
</protein>
<proteinExistence type="predicted"/>
<keyword evidence="1" id="KW-1133">Transmembrane helix</keyword>
<accession>A0A3L9ZB83</accession>
<sequence>MIAVAASSRTLRQTPRFIYKPVTTHFFTNLMKKLIIISLNVVLLIFLQSCATFNENFNNQIKLNELNLSELDGRYEIVPSESQMILKNSKKEVKNYSDFYSKINKVTIENNITIDSLKKYYFQLSTMSDKTIKISYFENNQIIKEQVLPTKLKNDGYLYVRTNKQNIRGVPFIVGGIDIVKSRMTLDNDQNLIFDQSEYSGGALFLIIFKGSSNYNYRYKFKEVH</sequence>
<dbReference type="AlphaFoldDB" id="A0A3L9ZB83"/>
<keyword evidence="3" id="KW-1185">Reference proteome</keyword>
<feature type="transmembrane region" description="Helical" evidence="1">
    <location>
        <begin position="34"/>
        <end position="53"/>
    </location>
</feature>
<evidence type="ECO:0000313" key="3">
    <source>
        <dbReference type="Proteomes" id="UP000271339"/>
    </source>
</evidence>
<gene>
    <name evidence="2" type="ORF">BXY75_0018</name>
</gene>